<dbReference type="GO" id="GO:0046872">
    <property type="term" value="F:metal ion binding"/>
    <property type="evidence" value="ECO:0007669"/>
    <property type="project" value="UniProtKB-KW"/>
</dbReference>
<feature type="domain" description="HMA" evidence="2">
    <location>
        <begin position="2"/>
        <end position="68"/>
    </location>
</feature>
<dbReference type="InterPro" id="IPR017969">
    <property type="entry name" value="Heavy-metal-associated_CS"/>
</dbReference>
<gene>
    <name evidence="3" type="ORF">CARN7_1383</name>
</gene>
<comment type="caution">
    <text evidence="3">The sequence shown here is derived from an EMBL/GenBank/DDBJ whole genome shotgun (WGS) entry which is preliminary data.</text>
</comment>
<evidence type="ECO:0000259" key="2">
    <source>
        <dbReference type="PROSITE" id="PS50846"/>
    </source>
</evidence>
<sequence>METIVLSVSGMTCGGCVNSVQRVLKALPGVAEVSVSLDTAEAKINYDPAKTTRALMIEKVNKAGFKAV</sequence>
<evidence type="ECO:0000256" key="1">
    <source>
        <dbReference type="ARBA" id="ARBA00022723"/>
    </source>
</evidence>
<protein>
    <submittedName>
        <fullName evidence="3">Putative copper ion binding protein</fullName>
    </submittedName>
</protein>
<dbReference type="SUPFAM" id="SSF55008">
    <property type="entry name" value="HMA, heavy metal-associated domain"/>
    <property type="match status" value="1"/>
</dbReference>
<evidence type="ECO:0000313" key="3">
    <source>
        <dbReference type="EMBL" id="CBI10597.1"/>
    </source>
</evidence>
<dbReference type="PROSITE" id="PS01047">
    <property type="entry name" value="HMA_1"/>
    <property type="match status" value="1"/>
</dbReference>
<dbReference type="PANTHER" id="PTHR46594:SF4">
    <property type="entry name" value="P-TYPE CATION-TRANSPORTING ATPASE"/>
    <property type="match status" value="1"/>
</dbReference>
<accession>E6QTM5</accession>
<proteinExistence type="predicted"/>
<reference evidence="3" key="1">
    <citation type="submission" date="2009-10" db="EMBL/GenBank/DDBJ databases">
        <title>Diversity of trophic interactions inside an arsenic-rich microbial ecosystem.</title>
        <authorList>
            <person name="Bertin P.N."/>
            <person name="Heinrich-Salmeron A."/>
            <person name="Pelletier E."/>
            <person name="Goulhen-Chollet F."/>
            <person name="Arsene-Ploetze F."/>
            <person name="Gallien S."/>
            <person name="Calteau A."/>
            <person name="Vallenet D."/>
            <person name="Casiot C."/>
            <person name="Chane-Woon-Ming B."/>
            <person name="Giloteaux L."/>
            <person name="Barakat M."/>
            <person name="Bonnefoy V."/>
            <person name="Bruneel O."/>
            <person name="Chandler M."/>
            <person name="Cleiss J."/>
            <person name="Duran R."/>
            <person name="Elbaz-Poulichet F."/>
            <person name="Fonknechten N."/>
            <person name="Lauga B."/>
            <person name="Mornico D."/>
            <person name="Ortet P."/>
            <person name="Schaeffer C."/>
            <person name="Siguier P."/>
            <person name="Alexander Thil Smith A."/>
            <person name="Van Dorsselaer A."/>
            <person name="Weissenbach J."/>
            <person name="Medigue C."/>
            <person name="Le Paslier D."/>
        </authorList>
    </citation>
    <scope>NUCLEOTIDE SEQUENCE</scope>
</reference>
<dbReference type="Pfam" id="PF00403">
    <property type="entry name" value="HMA"/>
    <property type="match status" value="1"/>
</dbReference>
<dbReference type="CDD" id="cd00371">
    <property type="entry name" value="HMA"/>
    <property type="match status" value="1"/>
</dbReference>
<organism evidence="3">
    <name type="scientific">mine drainage metagenome</name>
    <dbReference type="NCBI Taxonomy" id="410659"/>
    <lineage>
        <taxon>unclassified sequences</taxon>
        <taxon>metagenomes</taxon>
        <taxon>ecological metagenomes</taxon>
    </lineage>
</organism>
<dbReference type="FunFam" id="3.30.70.100:FF:000005">
    <property type="entry name" value="Copper-exporting P-type ATPase A"/>
    <property type="match status" value="1"/>
</dbReference>
<dbReference type="EMBL" id="CABR01000092">
    <property type="protein sequence ID" value="CBI10597.1"/>
    <property type="molecule type" value="Genomic_DNA"/>
</dbReference>
<dbReference type="Gene3D" id="3.30.70.100">
    <property type="match status" value="1"/>
</dbReference>
<name>E6QTM5_9ZZZZ</name>
<dbReference type="AlphaFoldDB" id="E6QTM5"/>
<keyword evidence="1" id="KW-0479">Metal-binding</keyword>
<dbReference type="PROSITE" id="PS50846">
    <property type="entry name" value="HMA_2"/>
    <property type="match status" value="1"/>
</dbReference>
<dbReference type="InterPro" id="IPR006121">
    <property type="entry name" value="HMA_dom"/>
</dbReference>
<dbReference type="PANTHER" id="PTHR46594">
    <property type="entry name" value="P-TYPE CATION-TRANSPORTING ATPASE"/>
    <property type="match status" value="1"/>
</dbReference>
<dbReference type="PRINTS" id="PR00942">
    <property type="entry name" value="CUATPASEI"/>
</dbReference>
<dbReference type="InterPro" id="IPR036163">
    <property type="entry name" value="HMA_dom_sf"/>
</dbReference>